<protein>
    <submittedName>
        <fullName evidence="1">Uncharacterized protein</fullName>
    </submittedName>
</protein>
<evidence type="ECO:0000313" key="1">
    <source>
        <dbReference type="EMBL" id="KRY98629.1"/>
    </source>
</evidence>
<name>A0A0V1GK59_TRIPS</name>
<sequence>MLHFASQIKSNKDTLCHYSPLSSRPYWQCNVTLASFSSSKSL</sequence>
<dbReference type="EMBL" id="JYDS01001627">
    <property type="protein sequence ID" value="KRY98629.1"/>
    <property type="molecule type" value="Genomic_DNA"/>
</dbReference>
<proteinExistence type="predicted"/>
<keyword evidence="2" id="KW-1185">Reference proteome</keyword>
<dbReference type="Proteomes" id="UP000054805">
    <property type="component" value="Unassembled WGS sequence"/>
</dbReference>
<organism evidence="1 2">
    <name type="scientific">Trichinella pseudospiralis</name>
    <name type="common">Parasitic roundworm</name>
    <dbReference type="NCBI Taxonomy" id="6337"/>
    <lineage>
        <taxon>Eukaryota</taxon>
        <taxon>Metazoa</taxon>
        <taxon>Ecdysozoa</taxon>
        <taxon>Nematoda</taxon>
        <taxon>Enoplea</taxon>
        <taxon>Dorylaimia</taxon>
        <taxon>Trichinellida</taxon>
        <taxon>Trichinellidae</taxon>
        <taxon>Trichinella</taxon>
    </lineage>
</organism>
<accession>A0A0V1GK59</accession>
<dbReference type="AlphaFoldDB" id="A0A0V1GK59"/>
<comment type="caution">
    <text evidence="1">The sequence shown here is derived from an EMBL/GenBank/DDBJ whole genome shotgun (WGS) entry which is preliminary data.</text>
</comment>
<gene>
    <name evidence="1" type="ORF">T4B_11047</name>
</gene>
<evidence type="ECO:0000313" key="2">
    <source>
        <dbReference type="Proteomes" id="UP000054805"/>
    </source>
</evidence>
<reference evidence="1 2" key="1">
    <citation type="submission" date="2015-01" db="EMBL/GenBank/DDBJ databases">
        <title>Evolution of Trichinella species and genotypes.</title>
        <authorList>
            <person name="Korhonen P.K."/>
            <person name="Edoardo P."/>
            <person name="Giuseppe L.R."/>
            <person name="Gasser R.B."/>
        </authorList>
    </citation>
    <scope>NUCLEOTIDE SEQUENCE [LARGE SCALE GENOMIC DNA]</scope>
    <source>
        <strain evidence="1">ISS588</strain>
    </source>
</reference>